<dbReference type="Proteomes" id="UP000549882">
    <property type="component" value="Unassembled WGS sequence"/>
</dbReference>
<dbReference type="EMBL" id="JACHBI010000023">
    <property type="protein sequence ID" value="MBB5577700.1"/>
    <property type="molecule type" value="Genomic_DNA"/>
</dbReference>
<dbReference type="AlphaFoldDB" id="A0A7W9D4Y0"/>
<organism evidence="1 2">
    <name type="scientific">Rhizobium paranaense</name>
    <dbReference type="NCBI Taxonomy" id="1650438"/>
    <lineage>
        <taxon>Bacteria</taxon>
        <taxon>Pseudomonadati</taxon>
        <taxon>Pseudomonadota</taxon>
        <taxon>Alphaproteobacteria</taxon>
        <taxon>Hyphomicrobiales</taxon>
        <taxon>Rhizobiaceae</taxon>
        <taxon>Rhizobium/Agrobacterium group</taxon>
        <taxon>Rhizobium</taxon>
    </lineage>
</organism>
<gene>
    <name evidence="1" type="ORF">GGD50_006355</name>
</gene>
<name>A0A7W9D4Y0_9HYPH</name>
<keyword evidence="2" id="KW-1185">Reference proteome</keyword>
<reference evidence="1 2" key="1">
    <citation type="submission" date="2020-08" db="EMBL/GenBank/DDBJ databases">
        <title>Genomic Encyclopedia of Type Strains, Phase IV (KMG-V): Genome sequencing to study the core and pangenomes of soil and plant-associated prokaryotes.</title>
        <authorList>
            <person name="Whitman W."/>
        </authorList>
    </citation>
    <scope>NUCLEOTIDE SEQUENCE [LARGE SCALE GENOMIC DNA]</scope>
    <source>
        <strain evidence="1 2">SEMIA 4064</strain>
    </source>
</reference>
<accession>A0A7W9D4Y0</accession>
<proteinExistence type="predicted"/>
<sequence>MPLLARSFDASYAYGIIPLEQGMVCFLNLNQMFEDIEGPVAAA</sequence>
<evidence type="ECO:0000313" key="2">
    <source>
        <dbReference type="Proteomes" id="UP000549882"/>
    </source>
</evidence>
<evidence type="ECO:0000313" key="1">
    <source>
        <dbReference type="EMBL" id="MBB5577700.1"/>
    </source>
</evidence>
<comment type="caution">
    <text evidence="1">The sequence shown here is derived from an EMBL/GenBank/DDBJ whole genome shotgun (WGS) entry which is preliminary data.</text>
</comment>
<protein>
    <submittedName>
        <fullName evidence="1">Chemotaxis signal transduction protein</fullName>
    </submittedName>
</protein>